<protein>
    <submittedName>
        <fullName evidence="1">Uncharacterized protein</fullName>
    </submittedName>
</protein>
<keyword evidence="2" id="KW-1185">Reference proteome</keyword>
<dbReference type="Proteomes" id="UP001596514">
    <property type="component" value="Unassembled WGS sequence"/>
</dbReference>
<evidence type="ECO:0000313" key="2">
    <source>
        <dbReference type="Proteomes" id="UP001596514"/>
    </source>
</evidence>
<proteinExistence type="predicted"/>
<accession>A0ABW2STP6</accession>
<sequence>MTAFGAGPFRVFGPAVIGGAGLSFGNPHAGAGGTVLTATFG</sequence>
<evidence type="ECO:0000313" key="1">
    <source>
        <dbReference type="EMBL" id="MFC7598816.1"/>
    </source>
</evidence>
<gene>
    <name evidence="1" type="ORF">ACFQVD_01700</name>
</gene>
<name>A0ABW2STP6_9ACTN</name>
<dbReference type="RefSeq" id="WP_343967510.1">
    <property type="nucleotide sequence ID" value="NZ_BAAAGK010000058.1"/>
</dbReference>
<organism evidence="1 2">
    <name type="scientific">Streptosporangium amethystogenes subsp. fukuiense</name>
    <dbReference type="NCBI Taxonomy" id="698418"/>
    <lineage>
        <taxon>Bacteria</taxon>
        <taxon>Bacillati</taxon>
        <taxon>Actinomycetota</taxon>
        <taxon>Actinomycetes</taxon>
        <taxon>Streptosporangiales</taxon>
        <taxon>Streptosporangiaceae</taxon>
        <taxon>Streptosporangium</taxon>
    </lineage>
</organism>
<reference evidence="2" key="1">
    <citation type="journal article" date="2019" name="Int. J. Syst. Evol. Microbiol.">
        <title>The Global Catalogue of Microorganisms (GCM) 10K type strain sequencing project: providing services to taxonomists for standard genome sequencing and annotation.</title>
        <authorList>
            <consortium name="The Broad Institute Genomics Platform"/>
            <consortium name="The Broad Institute Genome Sequencing Center for Infectious Disease"/>
            <person name="Wu L."/>
            <person name="Ma J."/>
        </authorList>
    </citation>
    <scope>NUCLEOTIDE SEQUENCE [LARGE SCALE GENOMIC DNA]</scope>
    <source>
        <strain evidence="2">JCM 10083</strain>
    </source>
</reference>
<dbReference type="EMBL" id="JBHTEE010000001">
    <property type="protein sequence ID" value="MFC7598816.1"/>
    <property type="molecule type" value="Genomic_DNA"/>
</dbReference>
<comment type="caution">
    <text evidence="1">The sequence shown here is derived from an EMBL/GenBank/DDBJ whole genome shotgun (WGS) entry which is preliminary data.</text>
</comment>